<accession>W9XWB2</accession>
<dbReference type="GeneID" id="19169298"/>
<protein>
    <submittedName>
        <fullName evidence="2">Uncharacterized protein</fullName>
    </submittedName>
</protein>
<keyword evidence="3" id="KW-1185">Reference proteome</keyword>
<sequence>MDQNRQRLETEPGSLKEDTNRSQTSTQYHPQANSVFTATSASQDFVPTSYPNTASDTYLTPESGSKIQSELDQINALLDAIRLNIANILRTWGRDSPQYASAAGIMQSYLVENMKRLRLVAGSERSLNEDIHAVDVSESRTREPLEIDMDERAKNVEEGIEQLMRELRLE</sequence>
<reference evidence="2 3" key="1">
    <citation type="submission" date="2013-03" db="EMBL/GenBank/DDBJ databases">
        <title>The Genome Sequence of Capronia epimyces CBS 606.96.</title>
        <authorList>
            <consortium name="The Broad Institute Genomics Platform"/>
            <person name="Cuomo C."/>
            <person name="de Hoog S."/>
            <person name="Gorbushina A."/>
            <person name="Walker B."/>
            <person name="Young S.K."/>
            <person name="Zeng Q."/>
            <person name="Gargeya S."/>
            <person name="Fitzgerald M."/>
            <person name="Haas B."/>
            <person name="Abouelleil A."/>
            <person name="Allen A.W."/>
            <person name="Alvarado L."/>
            <person name="Arachchi H.M."/>
            <person name="Berlin A.M."/>
            <person name="Chapman S.B."/>
            <person name="Gainer-Dewar J."/>
            <person name="Goldberg J."/>
            <person name="Griggs A."/>
            <person name="Gujja S."/>
            <person name="Hansen M."/>
            <person name="Howarth C."/>
            <person name="Imamovic A."/>
            <person name="Ireland A."/>
            <person name="Larimer J."/>
            <person name="McCowan C."/>
            <person name="Murphy C."/>
            <person name="Pearson M."/>
            <person name="Poon T.W."/>
            <person name="Priest M."/>
            <person name="Roberts A."/>
            <person name="Saif S."/>
            <person name="Shea T."/>
            <person name="Sisk P."/>
            <person name="Sykes S."/>
            <person name="Wortman J."/>
            <person name="Nusbaum C."/>
            <person name="Birren B."/>
        </authorList>
    </citation>
    <scope>NUCLEOTIDE SEQUENCE [LARGE SCALE GENOMIC DNA]</scope>
    <source>
        <strain evidence="2 3">CBS 606.96</strain>
    </source>
</reference>
<dbReference type="OrthoDB" id="4161364at2759"/>
<dbReference type="HOGENOM" id="CLU_1570429_0_0_1"/>
<name>W9XWB2_9EURO</name>
<comment type="caution">
    <text evidence="2">The sequence shown here is derived from an EMBL/GenBank/DDBJ whole genome shotgun (WGS) entry which is preliminary data.</text>
</comment>
<feature type="compositionally biased region" description="Basic and acidic residues" evidence="1">
    <location>
        <begin position="1"/>
        <end position="20"/>
    </location>
</feature>
<evidence type="ECO:0000256" key="1">
    <source>
        <dbReference type="SAM" id="MobiDB-lite"/>
    </source>
</evidence>
<organism evidence="2 3">
    <name type="scientific">Capronia epimyces CBS 606.96</name>
    <dbReference type="NCBI Taxonomy" id="1182542"/>
    <lineage>
        <taxon>Eukaryota</taxon>
        <taxon>Fungi</taxon>
        <taxon>Dikarya</taxon>
        <taxon>Ascomycota</taxon>
        <taxon>Pezizomycotina</taxon>
        <taxon>Eurotiomycetes</taxon>
        <taxon>Chaetothyriomycetidae</taxon>
        <taxon>Chaetothyriales</taxon>
        <taxon>Herpotrichiellaceae</taxon>
        <taxon>Capronia</taxon>
    </lineage>
</organism>
<feature type="compositionally biased region" description="Polar residues" evidence="1">
    <location>
        <begin position="21"/>
        <end position="30"/>
    </location>
</feature>
<evidence type="ECO:0000313" key="2">
    <source>
        <dbReference type="EMBL" id="EXJ84513.1"/>
    </source>
</evidence>
<feature type="region of interest" description="Disordered" evidence="1">
    <location>
        <begin position="1"/>
        <end position="30"/>
    </location>
</feature>
<dbReference type="AlphaFoldDB" id="W9XWB2"/>
<dbReference type="EMBL" id="AMGY01000004">
    <property type="protein sequence ID" value="EXJ84513.1"/>
    <property type="molecule type" value="Genomic_DNA"/>
</dbReference>
<dbReference type="RefSeq" id="XP_007733498.1">
    <property type="nucleotide sequence ID" value="XM_007735308.1"/>
</dbReference>
<dbReference type="Proteomes" id="UP000019478">
    <property type="component" value="Unassembled WGS sequence"/>
</dbReference>
<proteinExistence type="predicted"/>
<evidence type="ECO:0000313" key="3">
    <source>
        <dbReference type="Proteomes" id="UP000019478"/>
    </source>
</evidence>
<gene>
    <name evidence="2" type="ORF">A1O3_05182</name>
</gene>